<evidence type="ECO:0000259" key="2">
    <source>
        <dbReference type="Pfam" id="PF12651"/>
    </source>
</evidence>
<accession>A0A250JYJ3</accession>
<name>A0A250JYJ3_9BACT</name>
<organism evidence="3 4">
    <name type="scientific">Corallococcus macrosporus DSM 14697</name>
    <dbReference type="NCBI Taxonomy" id="1189310"/>
    <lineage>
        <taxon>Bacteria</taxon>
        <taxon>Pseudomonadati</taxon>
        <taxon>Myxococcota</taxon>
        <taxon>Myxococcia</taxon>
        <taxon>Myxococcales</taxon>
        <taxon>Cystobacterineae</taxon>
        <taxon>Myxococcaceae</taxon>
        <taxon>Corallococcus</taxon>
    </lineage>
</organism>
<reference evidence="3 4" key="1">
    <citation type="submission" date="2017-06" db="EMBL/GenBank/DDBJ databases">
        <title>Sequencing and comparative analysis of myxobacterial genomes.</title>
        <authorList>
            <person name="Rupp O."/>
            <person name="Goesmann A."/>
            <person name="Sogaard-Andersen L."/>
        </authorList>
    </citation>
    <scope>NUCLEOTIDE SEQUENCE [LARGE SCALE GENOMIC DNA]</scope>
    <source>
        <strain evidence="3 4">DSM 14697</strain>
    </source>
</reference>
<sequence length="85" mass="9298">MQDGSASPLSPEAPSSPAATEVSVEVRGPDADIVSTHVLVPEEQVQKLRELARRTRIHQSEYLREAVEDLLSKYGRGTPKEEGQS</sequence>
<evidence type="ECO:0000313" key="3">
    <source>
        <dbReference type="EMBL" id="ATB48710.1"/>
    </source>
</evidence>
<dbReference type="AlphaFoldDB" id="A0A250JYJ3"/>
<dbReference type="KEGG" id="mmas:MYMAC_004340"/>
<proteinExistence type="predicted"/>
<evidence type="ECO:0000256" key="1">
    <source>
        <dbReference type="SAM" id="MobiDB-lite"/>
    </source>
</evidence>
<feature type="compositionally biased region" description="Low complexity" evidence="1">
    <location>
        <begin position="1"/>
        <end position="19"/>
    </location>
</feature>
<feature type="region of interest" description="Disordered" evidence="1">
    <location>
        <begin position="1"/>
        <end position="23"/>
    </location>
</feature>
<dbReference type="Proteomes" id="UP000217343">
    <property type="component" value="Chromosome"/>
</dbReference>
<dbReference type="InterPro" id="IPR038733">
    <property type="entry name" value="Predicted_DNA_bind_prot_RHH"/>
</dbReference>
<gene>
    <name evidence="3" type="ORF">MYMAC_004340</name>
</gene>
<feature type="domain" description="Predicted DNA-binding protein ribbon-helix-helix" evidence="2">
    <location>
        <begin position="34"/>
        <end position="74"/>
    </location>
</feature>
<dbReference type="EMBL" id="CP022203">
    <property type="protein sequence ID" value="ATB48710.1"/>
    <property type="molecule type" value="Genomic_DNA"/>
</dbReference>
<dbReference type="RefSeq" id="WP_013941026.1">
    <property type="nucleotide sequence ID" value="NZ_CP022203.1"/>
</dbReference>
<protein>
    <recommendedName>
        <fullName evidence="2">Predicted DNA-binding protein ribbon-helix-helix domain-containing protein</fullName>
    </recommendedName>
</protein>
<evidence type="ECO:0000313" key="4">
    <source>
        <dbReference type="Proteomes" id="UP000217343"/>
    </source>
</evidence>
<dbReference type="OrthoDB" id="5523835at2"/>
<dbReference type="Pfam" id="PF12651">
    <property type="entry name" value="RHH_3"/>
    <property type="match status" value="1"/>
</dbReference>
<keyword evidence="4" id="KW-1185">Reference proteome</keyword>